<name>A0ABZ1CDL3_9BACT</name>
<evidence type="ECO:0000313" key="8">
    <source>
        <dbReference type="EMBL" id="WRQ89772.1"/>
    </source>
</evidence>
<keyword evidence="6" id="KW-0963">Cytoplasm</keyword>
<evidence type="ECO:0000256" key="7">
    <source>
        <dbReference type="SAM" id="MobiDB-lite"/>
    </source>
</evidence>
<dbReference type="Pfam" id="PF01960">
    <property type="entry name" value="ArgJ"/>
    <property type="match status" value="1"/>
</dbReference>
<feature type="binding site" evidence="6">
    <location>
        <position position="452"/>
    </location>
    <ligand>
        <name>substrate</name>
    </ligand>
</feature>
<reference evidence="8 9" key="1">
    <citation type="submission" date="2023-12" db="EMBL/GenBank/DDBJ databases">
        <title>Description of an unclassified Opitutus bacterium of Verrucomicrobiota.</title>
        <authorList>
            <person name="Zhang D.-F."/>
        </authorList>
    </citation>
    <scope>NUCLEOTIDE SEQUENCE [LARGE SCALE GENOMIC DNA]</scope>
    <source>
        <strain evidence="8 9">WL0086</strain>
    </source>
</reference>
<feature type="binding site" evidence="6">
    <location>
        <position position="221"/>
    </location>
    <ligand>
        <name>substrate</name>
    </ligand>
</feature>
<dbReference type="PANTHER" id="PTHR23100:SF0">
    <property type="entry name" value="ARGININE BIOSYNTHESIS BIFUNCTIONAL PROTEIN ARGJ, MITOCHONDRIAL"/>
    <property type="match status" value="1"/>
</dbReference>
<keyword evidence="6" id="KW-0028">Amino-acid biosynthesis</keyword>
<comment type="pathway">
    <text evidence="6">Amino-acid biosynthesis; L-arginine biosynthesis; N(2)-acetyl-L-ornithine from L-glutamate: step 1/4.</text>
</comment>
<keyword evidence="3 6" id="KW-0808">Transferase</keyword>
<dbReference type="InterPro" id="IPR042195">
    <property type="entry name" value="ArgJ_beta_C"/>
</dbReference>
<evidence type="ECO:0000256" key="4">
    <source>
        <dbReference type="ARBA" id="ARBA00022813"/>
    </source>
</evidence>
<dbReference type="HAMAP" id="MF_01106">
    <property type="entry name" value="ArgJ"/>
    <property type="match status" value="1"/>
</dbReference>
<gene>
    <name evidence="6" type="primary">argJ</name>
    <name evidence="8" type="ORF">K1X11_010175</name>
</gene>
<dbReference type="RefSeq" id="WP_225919603.1">
    <property type="nucleotide sequence ID" value="NZ_CP139781.1"/>
</dbReference>
<dbReference type="EMBL" id="CP139781">
    <property type="protein sequence ID" value="WRQ89772.1"/>
    <property type="molecule type" value="Genomic_DNA"/>
</dbReference>
<feature type="chain" id="PRO_5044922499" description="Arginine biosynthesis bifunctional protein ArgJ beta chain" evidence="6">
    <location>
        <begin position="221"/>
        <end position="457"/>
    </location>
</feature>
<dbReference type="PANTHER" id="PTHR23100">
    <property type="entry name" value="ARGININE BIOSYNTHESIS BIFUNCTIONAL PROTEIN ARGJ"/>
    <property type="match status" value="1"/>
</dbReference>
<dbReference type="Proteomes" id="UP000738431">
    <property type="component" value="Chromosome"/>
</dbReference>
<feature type="binding site" evidence="6">
    <location>
        <position position="210"/>
    </location>
    <ligand>
        <name>substrate</name>
    </ligand>
</feature>
<comment type="function">
    <text evidence="6">Catalyzes two activities which are involved in the cyclic version of arginine biosynthesis: the synthesis of N-acetylglutamate from glutamate and acetyl-CoA as the acetyl donor, and of ornithine by transacetylation between N(2)-acetylornithine and glutamate.</text>
</comment>
<feature type="region of interest" description="Disordered" evidence="7">
    <location>
        <begin position="1"/>
        <end position="25"/>
    </location>
</feature>
<evidence type="ECO:0000256" key="1">
    <source>
        <dbReference type="ARBA" id="ARBA00006774"/>
    </source>
</evidence>
<evidence type="ECO:0000256" key="5">
    <source>
        <dbReference type="ARBA" id="ARBA00023315"/>
    </source>
</evidence>
<comment type="catalytic activity">
    <reaction evidence="6">
        <text>N(2)-acetyl-L-ornithine + L-glutamate = N-acetyl-L-glutamate + L-ornithine</text>
        <dbReference type="Rhea" id="RHEA:15349"/>
        <dbReference type="ChEBI" id="CHEBI:29985"/>
        <dbReference type="ChEBI" id="CHEBI:44337"/>
        <dbReference type="ChEBI" id="CHEBI:46911"/>
        <dbReference type="ChEBI" id="CHEBI:57805"/>
        <dbReference type="EC" id="2.3.1.35"/>
    </reaction>
</comment>
<dbReference type="InterPro" id="IPR002813">
    <property type="entry name" value="Arg_biosynth_ArgJ"/>
</dbReference>
<feature type="binding site" evidence="6">
    <location>
        <position position="188"/>
    </location>
    <ligand>
        <name>substrate</name>
    </ligand>
</feature>
<dbReference type="EC" id="2.3.1.1" evidence="6"/>
<proteinExistence type="inferred from homology"/>
<evidence type="ECO:0000256" key="3">
    <source>
        <dbReference type="ARBA" id="ARBA00022679"/>
    </source>
</evidence>
<dbReference type="Gene3D" id="3.10.20.340">
    <property type="entry name" value="ArgJ beta chain, C-terminal domain"/>
    <property type="match status" value="1"/>
</dbReference>
<keyword evidence="9" id="KW-1185">Reference proteome</keyword>
<organism evidence="8 9">
    <name type="scientific">Actomonas aquatica</name>
    <dbReference type="NCBI Taxonomy" id="2866162"/>
    <lineage>
        <taxon>Bacteria</taxon>
        <taxon>Pseudomonadati</taxon>
        <taxon>Verrucomicrobiota</taxon>
        <taxon>Opitutia</taxon>
        <taxon>Opitutales</taxon>
        <taxon>Opitutaceae</taxon>
        <taxon>Actomonas</taxon>
    </lineage>
</organism>
<accession>A0ABZ1CDL3</accession>
<dbReference type="InterPro" id="IPR016117">
    <property type="entry name" value="ArgJ-like_dom_sf"/>
</dbReference>
<dbReference type="Gene3D" id="3.60.70.12">
    <property type="entry name" value="L-amino peptidase D-ALA esterase/amidase"/>
    <property type="match status" value="1"/>
</dbReference>
<feature type="chain" id="PRO_5044922498" description="Arginine biosynthesis bifunctional protein ArgJ alpha chain" evidence="6">
    <location>
        <begin position="1"/>
        <end position="220"/>
    </location>
</feature>
<comment type="subcellular location">
    <subcellularLocation>
        <location evidence="6">Cytoplasm</location>
    </subcellularLocation>
</comment>
<evidence type="ECO:0000256" key="6">
    <source>
        <dbReference type="HAMAP-Rule" id="MF_01106"/>
    </source>
</evidence>
<feature type="site" description="Cleavage; by autolysis" evidence="6">
    <location>
        <begin position="220"/>
        <end position="221"/>
    </location>
</feature>
<protein>
    <recommendedName>
        <fullName evidence="6">Arginine biosynthesis bifunctional protein ArgJ</fullName>
    </recommendedName>
    <domain>
        <recommendedName>
            <fullName evidence="6">Glutamate N-acetyltransferase</fullName>
            <ecNumber evidence="6">2.3.1.35</ecNumber>
        </recommendedName>
        <alternativeName>
            <fullName evidence="6">Ornithine acetyltransferase</fullName>
            <shortName evidence="6">OATase</shortName>
        </alternativeName>
        <alternativeName>
            <fullName evidence="6">Ornithine transacetylase</fullName>
        </alternativeName>
    </domain>
    <domain>
        <recommendedName>
            <fullName evidence="6">Amino-acid acetyltransferase</fullName>
            <ecNumber evidence="6">2.3.1.1</ecNumber>
        </recommendedName>
        <alternativeName>
            <fullName evidence="6">N-acetylglutamate synthase</fullName>
            <shortName evidence="6">AGSase</shortName>
        </alternativeName>
    </domain>
    <component>
        <recommendedName>
            <fullName evidence="6">Arginine biosynthesis bifunctional protein ArgJ alpha chain</fullName>
        </recommendedName>
    </component>
    <component>
        <recommendedName>
            <fullName evidence="6">Arginine biosynthesis bifunctional protein ArgJ beta chain</fullName>
        </recommendedName>
    </component>
</protein>
<evidence type="ECO:0000256" key="2">
    <source>
        <dbReference type="ARBA" id="ARBA00011475"/>
    </source>
</evidence>
<comment type="subunit">
    <text evidence="2 6">Heterotetramer of two alpha and two beta chains.</text>
</comment>
<evidence type="ECO:0000313" key="9">
    <source>
        <dbReference type="Proteomes" id="UP000738431"/>
    </source>
</evidence>
<feature type="site" description="Involved in the stabilization of negative charge on the oxyanion by the formation of the oxyanion hole" evidence="6">
    <location>
        <position position="151"/>
    </location>
</feature>
<keyword evidence="6" id="KW-0511">Multifunctional enzyme</keyword>
<dbReference type="EC" id="2.3.1.35" evidence="6"/>
<keyword evidence="6" id="KW-0055">Arginine biosynthesis</keyword>
<comment type="catalytic activity">
    <reaction evidence="6">
        <text>L-glutamate + acetyl-CoA = N-acetyl-L-glutamate + CoA + H(+)</text>
        <dbReference type="Rhea" id="RHEA:24292"/>
        <dbReference type="ChEBI" id="CHEBI:15378"/>
        <dbReference type="ChEBI" id="CHEBI:29985"/>
        <dbReference type="ChEBI" id="CHEBI:44337"/>
        <dbReference type="ChEBI" id="CHEBI:57287"/>
        <dbReference type="ChEBI" id="CHEBI:57288"/>
        <dbReference type="EC" id="2.3.1.1"/>
    </reaction>
</comment>
<feature type="site" description="Involved in the stabilization of negative charge on the oxyanion by the formation of the oxyanion hole" evidence="6">
    <location>
        <position position="152"/>
    </location>
</feature>
<sequence length="457" mass="48010">MPAVENRLNSPAPLPHSSAVPSTQLSFPDRDAHRAWLAQHAALPRGFRVGTSRFAFTPIEAPKPAKMTLTLIALDEPTPDFAAVFTRNAFPGAPIKVGRRRLAADRLGAILINNKISNVCAPGGEETAERICRATASALGLTADQVLPSSTGVIGWSLPADAMEAALPDAAAALQPDSILPAAEGIVTTDLYPKIRAVELGEGRIVGIAKGAGMIEPNLATMLVYILTDLAVPRDTLRRLLQEAVDESFNRISVDSDTSTSDTVALISSGAAGSADLAAFSEALKQVCRDLAEDVVRNGEGIRHVIRTTVTGAPDDTFATRLGKAVVNAPLFKCAVAGNDPNVGRLVQAIGRHLGQLESAPDTSALRLTLGGHEIFAGGVFRLDPAKELALVAHLKEAELYESQPTADGSFAPPVDYPVHERCVEVGIELGAGSGSAIVFGGDLTHEYVSENADYRS</sequence>
<comment type="similarity">
    <text evidence="1 6">Belongs to the ArgJ family.</text>
</comment>
<feature type="binding site" evidence="6">
    <location>
        <position position="300"/>
    </location>
    <ligand>
        <name>substrate</name>
    </ligand>
</feature>
<dbReference type="CDD" id="cd02152">
    <property type="entry name" value="OAT"/>
    <property type="match status" value="1"/>
</dbReference>
<feature type="active site" description="Nucleophile" evidence="6">
    <location>
        <position position="221"/>
    </location>
</feature>
<keyword evidence="5 6" id="KW-0012">Acyltransferase</keyword>
<keyword evidence="4 6" id="KW-0068">Autocatalytic cleavage</keyword>
<comment type="pathway">
    <text evidence="6">Amino-acid biosynthesis; L-arginine biosynthesis; L-ornithine and N-acetyl-L-glutamate from L-glutamate and N(2)-acetyl-L-ornithine (cyclic): step 1/1.</text>
</comment>
<feature type="binding site" evidence="6">
    <location>
        <position position="457"/>
    </location>
    <ligand>
        <name>substrate</name>
    </ligand>
</feature>
<dbReference type="SUPFAM" id="SSF56266">
    <property type="entry name" value="DmpA/ArgJ-like"/>
    <property type="match status" value="1"/>
</dbReference>